<evidence type="ECO:0000313" key="1">
    <source>
        <dbReference type="EMBL" id="OGN06818.1"/>
    </source>
</evidence>
<sequence length="110" mass="12521">MFKVKNDSKYHWTNHAIQKMVFYGLSPDRVKRAIRNPKRVEEGVAENTIAVMTPGPNIKKPSEIWTMYQTRGSKKIIISAWRYPGVSPVGKQIPIPADILEELKNEGVIS</sequence>
<gene>
    <name evidence="1" type="ORF">A3B86_02890</name>
</gene>
<proteinExistence type="predicted"/>
<accession>A0A1F8F2C0</accession>
<evidence type="ECO:0000313" key="2">
    <source>
        <dbReference type="Proteomes" id="UP000176834"/>
    </source>
</evidence>
<name>A0A1F8F2C0_9BACT</name>
<dbReference type="EMBL" id="MGJN01000014">
    <property type="protein sequence ID" value="OGN06818.1"/>
    <property type="molecule type" value="Genomic_DNA"/>
</dbReference>
<organism evidence="1 2">
    <name type="scientific">Candidatus Yanofskybacteria bacterium RIFCSPHIGHO2_02_FULL_38_22b</name>
    <dbReference type="NCBI Taxonomy" id="1802673"/>
    <lineage>
        <taxon>Bacteria</taxon>
        <taxon>Candidatus Yanofskyibacteriota</taxon>
    </lineage>
</organism>
<reference evidence="1 2" key="1">
    <citation type="journal article" date="2016" name="Nat. Commun.">
        <title>Thousands of microbial genomes shed light on interconnected biogeochemical processes in an aquifer system.</title>
        <authorList>
            <person name="Anantharaman K."/>
            <person name="Brown C.T."/>
            <person name="Hug L.A."/>
            <person name="Sharon I."/>
            <person name="Castelle C.J."/>
            <person name="Probst A.J."/>
            <person name="Thomas B.C."/>
            <person name="Singh A."/>
            <person name="Wilkins M.J."/>
            <person name="Karaoz U."/>
            <person name="Brodie E.L."/>
            <person name="Williams K.H."/>
            <person name="Hubbard S.S."/>
            <person name="Banfield J.F."/>
        </authorList>
    </citation>
    <scope>NUCLEOTIDE SEQUENCE [LARGE SCALE GENOMIC DNA]</scope>
</reference>
<protein>
    <submittedName>
        <fullName evidence="1">Uncharacterized protein</fullName>
    </submittedName>
</protein>
<comment type="caution">
    <text evidence="1">The sequence shown here is derived from an EMBL/GenBank/DDBJ whole genome shotgun (WGS) entry which is preliminary data.</text>
</comment>
<dbReference type="Proteomes" id="UP000176834">
    <property type="component" value="Unassembled WGS sequence"/>
</dbReference>
<dbReference type="AlphaFoldDB" id="A0A1F8F2C0"/>